<dbReference type="PANTHER" id="PTHR43678:SF1">
    <property type="entry name" value="BETA-N-ACETYLHEXOSAMINIDASE"/>
    <property type="match status" value="1"/>
</dbReference>
<evidence type="ECO:0000256" key="1">
    <source>
        <dbReference type="ARBA" id="ARBA00006285"/>
    </source>
</evidence>
<evidence type="ECO:0000256" key="3">
    <source>
        <dbReference type="ARBA" id="ARBA00023295"/>
    </source>
</evidence>
<sequence length="1533" mass="170600">MRRNGYGENESKKLVTSAITLSMAFSTLAPSMVFATDDVKPRDIVTKVNHALNGTATANNSETSYWGPDKAIDGIVNRDAAKPDQSRWSTNMGTTPMVLTIDLKEEKAFSEFKIEWERKNIKGFNISISNDNNEYTPVYTKPDDSNITSLTTTVTLENSVSARYVKLTVDNYDDTEAAGWASVSLYEFEVLGEESYENLAVGATAVASGSETTSFGPANVVDENMKTRWASTANHDDDKWISLDFGTAKDIASVTLKWERRNATKYKIQSSKNGTSWEDVKTLTKAPREFDDIINFDNTINTRYLRVVVSDFENLAEDRDGKSVNWPTVSLYEFEAYAVKQQVDSEQIVTIDDVINNLVIPAVAKGDTKMALPQVPEGFEIEFIGADYEQILDCDLTIHQPIVDTIVSVNYKVKKGDQEKITGAYNVTIPGKNSPDVSINAKPKVVPELAEWVGTEGSFTISDDSRIVINPAYKDDLAYLAKTFKADYQAQTGKEIEVVYANTPGAHDFYFTLGSSDTGLKEEGYLMTVGDSVKVEAVDKTGAFWATQSILQILKQNSNTIPNGQTRDYPKYEVRGFMLDVGRMPYSLDILKDIAKNMAYYKMNDFQVHLNDNYIWVEDYGDNAFDAYSGFRLESDIKAGGNGGLNQADLTSKDVFYTKDQFRTFIQECRDMGGAVVPEFDTPAHSLALTKVRPDLAMKDKSVARHWDHLDLDSMYDESLAFTQSIFNEYMNGDDPVFDQNTTVNVGTDEYDGKYAENFRQYTDDMLKFIQDTGRDVRLWGSLSMRKGSTPVRSENVQMNIWNTSWANPNEMYKQGFDLINMVDGTLYMVPGAGYYNDYLNSQNIYNNWQPNNMGGTIIPAGDEQMLGSAYAIWNDMVDKKANGISENDIYDRFEKALPAMSSKLWGDGQDLKYNELNEVVNSLGTAPNSNPRDVVTSKSDTVLNYDFNKSEIVDKSGNEYNVVNKKNVATVAGKFSKGLELSGGESYIETPLADMGPNNSVSFWVKMDKDATGEQVLFESDKGSIKMSQKDTGKVGFSRIGYDYSFNYELPKDEWVKLEIKGYANKAELYVNGELVDTLAKNATGGKYATLTLPLERIGSKTTSFKGIIDNLEISTTGSQSDDTDYTKVDSSNFTVSTDNENNPQAGNEGPITYAFDNNEVTFWHSNYSPYQALPATVEIDMKEVHTINQFDYLPRQDGNTNGQITKYELYIKENAADEYQKVSEGELAANASLKKITFDAANARYIKFVALEGTGNGGKSFACASEFTVRQIDSKAELRKVVNLAANYEKEYYTTASWNDFETALTNAQMILDKADASSTEIDDAASALKTAIDSLVEIGDVVKTELERVIAEVQSIDTTKYTDKTVDVLKTALVNAISINGNENATQEEVNAAITALTNAIDELELKTDVSVDKTDLEALLNICGTIDLNNYQENGKAEFKAAYEYALSIFNEADATEQEIRDAMNRLLEAKKNLKEIEVTPTDPDKNGQDKPIDNKVETGDNINVLYSASGLALASIVFYFSKKRKRSN</sequence>
<evidence type="ECO:0000256" key="7">
    <source>
        <dbReference type="SAM" id="SignalP"/>
    </source>
</evidence>
<dbReference type="SUPFAM" id="SSF49785">
    <property type="entry name" value="Galactose-binding domain-like"/>
    <property type="match status" value="3"/>
</dbReference>
<dbReference type="Proteomes" id="UP000261032">
    <property type="component" value="Unassembled WGS sequence"/>
</dbReference>
<dbReference type="Pfam" id="PF00728">
    <property type="entry name" value="Glyco_hydro_20"/>
    <property type="match status" value="1"/>
</dbReference>
<dbReference type="PANTHER" id="PTHR43678">
    <property type="entry name" value="PUTATIVE (AFU_ORTHOLOGUE AFUA_2G00640)-RELATED"/>
    <property type="match status" value="1"/>
</dbReference>
<dbReference type="RefSeq" id="WP_117580922.1">
    <property type="nucleotide sequence ID" value="NZ_QUSL01000006.1"/>
</dbReference>
<feature type="transmembrane region" description="Helical" evidence="6">
    <location>
        <begin position="1509"/>
        <end position="1526"/>
    </location>
</feature>
<evidence type="ECO:0000313" key="10">
    <source>
        <dbReference type="Proteomes" id="UP000261032"/>
    </source>
</evidence>
<evidence type="ECO:0000256" key="6">
    <source>
        <dbReference type="SAM" id="Phobius"/>
    </source>
</evidence>
<keyword evidence="5" id="KW-0175">Coiled coil</keyword>
<dbReference type="CDD" id="cd06564">
    <property type="entry name" value="GH20_DspB_LnbB-like"/>
    <property type="match status" value="1"/>
</dbReference>
<feature type="domain" description="F5/8 type C" evidence="8">
    <location>
        <begin position="1118"/>
        <end position="1250"/>
    </location>
</feature>
<evidence type="ECO:0000256" key="5">
    <source>
        <dbReference type="SAM" id="Coils"/>
    </source>
</evidence>
<proteinExistence type="inferred from homology"/>
<dbReference type="InterPro" id="IPR029018">
    <property type="entry name" value="Hex-like_dom2"/>
</dbReference>
<keyword evidence="7" id="KW-0732">Signal</keyword>
<dbReference type="EMBL" id="QUSL01000006">
    <property type="protein sequence ID" value="RGD86308.1"/>
    <property type="molecule type" value="Genomic_DNA"/>
</dbReference>
<feature type="signal peptide" evidence="7">
    <location>
        <begin position="1"/>
        <end position="35"/>
    </location>
</feature>
<dbReference type="InterPro" id="IPR052764">
    <property type="entry name" value="GH20_Enzymes"/>
</dbReference>
<dbReference type="GO" id="GO:0004563">
    <property type="term" value="F:beta-N-acetylhexosaminidase activity"/>
    <property type="evidence" value="ECO:0007669"/>
    <property type="project" value="InterPro"/>
</dbReference>
<dbReference type="InterPro" id="IPR013320">
    <property type="entry name" value="ConA-like_dom_sf"/>
</dbReference>
<dbReference type="GO" id="GO:0005975">
    <property type="term" value="P:carbohydrate metabolic process"/>
    <property type="evidence" value="ECO:0007669"/>
    <property type="project" value="InterPro"/>
</dbReference>
<dbReference type="Gene3D" id="1.20.1270.70">
    <property type="entry name" value="Designed single chain three-helix bundle"/>
    <property type="match status" value="1"/>
</dbReference>
<evidence type="ECO:0000256" key="4">
    <source>
        <dbReference type="PIRSR" id="PIRSR625705-1"/>
    </source>
</evidence>
<dbReference type="PRINTS" id="PR00738">
    <property type="entry name" value="GLHYDRLASE20"/>
</dbReference>
<dbReference type="Gene3D" id="2.60.120.260">
    <property type="entry name" value="Galactose-binding domain-like"/>
    <property type="match status" value="3"/>
</dbReference>
<protein>
    <submittedName>
        <fullName evidence="9">LPXTG cell wall anchor domain-containing protein</fullName>
    </submittedName>
</protein>
<reference evidence="9 10" key="1">
    <citation type="submission" date="2018-08" db="EMBL/GenBank/DDBJ databases">
        <title>A genome reference for cultivated species of the human gut microbiota.</title>
        <authorList>
            <person name="Zou Y."/>
            <person name="Xue W."/>
            <person name="Luo G."/>
        </authorList>
    </citation>
    <scope>NUCLEOTIDE SEQUENCE [LARGE SCALE GENOMIC DNA]</scope>
    <source>
        <strain evidence="9 10">OM06-4</strain>
    </source>
</reference>
<comment type="caution">
    <text evidence="9">The sequence shown here is derived from an EMBL/GenBank/DDBJ whole genome shotgun (WGS) entry which is preliminary data.</text>
</comment>
<dbReference type="Gene3D" id="1.20.1270.90">
    <property type="entry name" value="AF1782-like"/>
    <property type="match status" value="2"/>
</dbReference>
<dbReference type="SUPFAM" id="SSF49899">
    <property type="entry name" value="Concanavalin A-like lectins/glucanases"/>
    <property type="match status" value="1"/>
</dbReference>
<dbReference type="InterPro" id="IPR025705">
    <property type="entry name" value="Beta_hexosaminidase_sua/sub"/>
</dbReference>
<name>A0A3E3EFX7_9FIRM</name>
<dbReference type="InterPro" id="IPR000421">
    <property type="entry name" value="FA58C"/>
</dbReference>
<dbReference type="Pfam" id="PF02838">
    <property type="entry name" value="Glyco_hydro_20b"/>
    <property type="match status" value="1"/>
</dbReference>
<keyword evidence="2" id="KW-0378">Hydrolase</keyword>
<dbReference type="SUPFAM" id="SSF51445">
    <property type="entry name" value="(Trans)glycosidases"/>
    <property type="match status" value="1"/>
</dbReference>
<dbReference type="InterPro" id="IPR015883">
    <property type="entry name" value="Glyco_hydro_20_cat"/>
</dbReference>
<comment type="similarity">
    <text evidence="1">Belongs to the glycosyl hydrolase 20 family.</text>
</comment>
<feature type="chain" id="PRO_5017542088" evidence="7">
    <location>
        <begin position="36"/>
        <end position="1533"/>
    </location>
</feature>
<dbReference type="SUPFAM" id="SSF55545">
    <property type="entry name" value="beta-N-acetylhexosaminidase-like domain"/>
    <property type="match status" value="1"/>
</dbReference>
<keyword evidence="6" id="KW-0812">Transmembrane</keyword>
<evidence type="ECO:0000259" key="8">
    <source>
        <dbReference type="PROSITE" id="PS50022"/>
    </source>
</evidence>
<keyword evidence="6" id="KW-0472">Membrane</keyword>
<dbReference type="Pfam" id="PF07554">
    <property type="entry name" value="FIVAR"/>
    <property type="match status" value="3"/>
</dbReference>
<accession>A0A3E3EFX7</accession>
<dbReference type="PROSITE" id="PS50022">
    <property type="entry name" value="FA58C_3"/>
    <property type="match status" value="3"/>
</dbReference>
<feature type="coiled-coil region" evidence="5">
    <location>
        <begin position="1457"/>
        <end position="1484"/>
    </location>
</feature>
<dbReference type="Gene3D" id="3.20.20.80">
    <property type="entry name" value="Glycosidases"/>
    <property type="match status" value="1"/>
</dbReference>
<dbReference type="Gene3D" id="2.60.120.200">
    <property type="match status" value="1"/>
</dbReference>
<keyword evidence="3" id="KW-0326">Glycosidase</keyword>
<gene>
    <name evidence="9" type="ORF">DXB93_05440</name>
</gene>
<keyword evidence="6" id="KW-1133">Transmembrane helix</keyword>
<feature type="active site" description="Proton donor" evidence="4">
    <location>
        <position position="750"/>
    </location>
</feature>
<feature type="domain" description="F5/8 type C" evidence="8">
    <location>
        <begin position="185"/>
        <end position="339"/>
    </location>
</feature>
<organism evidence="9 10">
    <name type="scientific">Thomasclavelia ramosa</name>
    <dbReference type="NCBI Taxonomy" id="1547"/>
    <lineage>
        <taxon>Bacteria</taxon>
        <taxon>Bacillati</taxon>
        <taxon>Bacillota</taxon>
        <taxon>Erysipelotrichia</taxon>
        <taxon>Erysipelotrichales</taxon>
        <taxon>Coprobacillaceae</taxon>
        <taxon>Thomasclavelia</taxon>
    </lineage>
</organism>
<dbReference type="Pfam" id="PF00754">
    <property type="entry name" value="F5_F8_type_C"/>
    <property type="match status" value="3"/>
</dbReference>
<dbReference type="NCBIfam" id="TIGR01167">
    <property type="entry name" value="LPXTG_anchor"/>
    <property type="match status" value="1"/>
</dbReference>
<feature type="domain" description="F5/8 type C" evidence="8">
    <location>
        <begin position="39"/>
        <end position="167"/>
    </location>
</feature>
<dbReference type="Gene3D" id="3.30.379.10">
    <property type="entry name" value="Chitobiase/beta-hexosaminidase domain 2-like"/>
    <property type="match status" value="1"/>
</dbReference>
<dbReference type="InterPro" id="IPR008979">
    <property type="entry name" value="Galactose-bd-like_sf"/>
</dbReference>
<evidence type="ECO:0000256" key="2">
    <source>
        <dbReference type="ARBA" id="ARBA00022801"/>
    </source>
</evidence>
<dbReference type="InterPro" id="IPR015882">
    <property type="entry name" value="HEX_bac_N"/>
</dbReference>
<evidence type="ECO:0000313" key="9">
    <source>
        <dbReference type="EMBL" id="RGD86308.1"/>
    </source>
</evidence>
<dbReference type="Pfam" id="PF13385">
    <property type="entry name" value="Laminin_G_3"/>
    <property type="match status" value="1"/>
</dbReference>
<dbReference type="InterPro" id="IPR017853">
    <property type="entry name" value="GH"/>
</dbReference>